<feature type="region of interest" description="Disordered" evidence="1">
    <location>
        <begin position="17"/>
        <end position="43"/>
    </location>
</feature>
<reference evidence="2 3" key="1">
    <citation type="submission" date="2018-05" db="EMBL/GenBank/DDBJ databases">
        <title>Genome sequencing of Flavobacterium sp. HYN0056.</title>
        <authorList>
            <person name="Yi H."/>
            <person name="Baek C."/>
        </authorList>
    </citation>
    <scope>NUCLEOTIDE SEQUENCE [LARGE SCALE GENOMIC DNA]</scope>
    <source>
        <strain evidence="2 3">HYN0056</strain>
    </source>
</reference>
<dbReference type="OrthoDB" id="1376192at2"/>
<evidence type="ECO:0000313" key="2">
    <source>
        <dbReference type="EMBL" id="AWK03911.1"/>
    </source>
</evidence>
<dbReference type="AlphaFoldDB" id="A0A2S1YIM0"/>
<evidence type="ECO:0000313" key="3">
    <source>
        <dbReference type="Proteomes" id="UP000245250"/>
    </source>
</evidence>
<evidence type="ECO:0000256" key="1">
    <source>
        <dbReference type="SAM" id="MobiDB-lite"/>
    </source>
</evidence>
<organism evidence="2 3">
    <name type="scientific">Flavobacterium crocinum</name>
    <dbReference type="NCBI Taxonomy" id="2183896"/>
    <lineage>
        <taxon>Bacteria</taxon>
        <taxon>Pseudomonadati</taxon>
        <taxon>Bacteroidota</taxon>
        <taxon>Flavobacteriia</taxon>
        <taxon>Flavobacteriales</taxon>
        <taxon>Flavobacteriaceae</taxon>
        <taxon>Flavobacterium</taxon>
    </lineage>
</organism>
<sequence>MKTTTYTFKDFQKETISKKEQKIIKGGGDEEIDPGRGKGNGNG</sequence>
<keyword evidence="3" id="KW-1185">Reference proteome</keyword>
<protein>
    <submittedName>
        <fullName evidence="2">RSAM-modified peptide</fullName>
    </submittedName>
</protein>
<gene>
    <name evidence="2" type="ORF">HYN56_06570</name>
</gene>
<proteinExistence type="predicted"/>
<dbReference type="KEGG" id="fcr:HYN56_06570"/>
<name>A0A2S1YIM0_9FLAO</name>
<dbReference type="EMBL" id="CP029255">
    <property type="protein sequence ID" value="AWK03911.1"/>
    <property type="molecule type" value="Genomic_DNA"/>
</dbReference>
<dbReference type="RefSeq" id="WP_109191445.1">
    <property type="nucleotide sequence ID" value="NZ_CP029255.1"/>
</dbReference>
<accession>A0A2S1YIM0</accession>
<dbReference type="Proteomes" id="UP000245250">
    <property type="component" value="Chromosome"/>
</dbReference>